<feature type="compositionally biased region" description="Acidic residues" evidence="1">
    <location>
        <begin position="15"/>
        <end position="24"/>
    </location>
</feature>
<feature type="compositionally biased region" description="Acidic residues" evidence="1">
    <location>
        <begin position="55"/>
        <end position="76"/>
    </location>
</feature>
<dbReference type="OrthoDB" id="10632334at2759"/>
<feature type="region of interest" description="Disordered" evidence="1">
    <location>
        <begin position="1"/>
        <end position="84"/>
    </location>
</feature>
<keyword evidence="3" id="KW-1185">Reference proteome</keyword>
<protein>
    <submittedName>
        <fullName evidence="2">Uncharacterized protein</fullName>
    </submittedName>
</protein>
<sequence length="226" mass="24122">MEEPQRGGTGLNSGSDDDGFDTDEWAALARVLGDASPGDSDDESNGDGGGAWSDADLDVEDAALDPWADDDMDLPDEPPRTRAEAKQQMYAELEAAYGPHYAASDVRLYVKRRQHNAARRRPAQRGGFPMNDALPREATFGKLGGRFRDVVLHERSTALAASLQVSAPLAARLYEAVPYLLTRTTLEVALQMRSAARALGADAADVAAQVGAARDALQRVARAGGQ</sequence>
<name>A0A0D2LI72_9CHLO</name>
<dbReference type="AlphaFoldDB" id="A0A0D2LI72"/>
<dbReference type="Proteomes" id="UP000054498">
    <property type="component" value="Unassembled WGS sequence"/>
</dbReference>
<evidence type="ECO:0000256" key="1">
    <source>
        <dbReference type="SAM" id="MobiDB-lite"/>
    </source>
</evidence>
<dbReference type="RefSeq" id="XP_013905153.1">
    <property type="nucleotide sequence ID" value="XM_014049699.1"/>
</dbReference>
<reference evidence="2 3" key="1">
    <citation type="journal article" date="2013" name="BMC Genomics">
        <title>Reconstruction of the lipid metabolism for the microalga Monoraphidium neglectum from its genome sequence reveals characteristics suitable for biofuel production.</title>
        <authorList>
            <person name="Bogen C."/>
            <person name="Al-Dilaimi A."/>
            <person name="Albersmeier A."/>
            <person name="Wichmann J."/>
            <person name="Grundmann M."/>
            <person name="Rupp O."/>
            <person name="Lauersen K.J."/>
            <person name="Blifernez-Klassen O."/>
            <person name="Kalinowski J."/>
            <person name="Goesmann A."/>
            <person name="Mussgnug J.H."/>
            <person name="Kruse O."/>
        </authorList>
    </citation>
    <scope>NUCLEOTIDE SEQUENCE [LARGE SCALE GENOMIC DNA]</scope>
    <source>
        <strain evidence="2 3">SAG 48.87</strain>
    </source>
</reference>
<dbReference type="KEGG" id="mng:MNEG_1819"/>
<proteinExistence type="predicted"/>
<dbReference type="EMBL" id="KK100410">
    <property type="protein sequence ID" value="KIZ06134.1"/>
    <property type="molecule type" value="Genomic_DNA"/>
</dbReference>
<gene>
    <name evidence="2" type="ORF">MNEG_1819</name>
</gene>
<organism evidence="2 3">
    <name type="scientific">Monoraphidium neglectum</name>
    <dbReference type="NCBI Taxonomy" id="145388"/>
    <lineage>
        <taxon>Eukaryota</taxon>
        <taxon>Viridiplantae</taxon>
        <taxon>Chlorophyta</taxon>
        <taxon>core chlorophytes</taxon>
        <taxon>Chlorophyceae</taxon>
        <taxon>CS clade</taxon>
        <taxon>Sphaeropleales</taxon>
        <taxon>Selenastraceae</taxon>
        <taxon>Monoraphidium</taxon>
    </lineage>
</organism>
<evidence type="ECO:0000313" key="2">
    <source>
        <dbReference type="EMBL" id="KIZ06134.1"/>
    </source>
</evidence>
<evidence type="ECO:0000313" key="3">
    <source>
        <dbReference type="Proteomes" id="UP000054498"/>
    </source>
</evidence>
<dbReference type="GeneID" id="25734697"/>
<accession>A0A0D2LI72</accession>